<reference evidence="2 3" key="1">
    <citation type="journal article" date="2014" name="Genome Biol. Evol.">
        <title>The secreted proteins of Achlya hypogyna and Thraustotheca clavata identify the ancestral oomycete secretome and reveal gene acquisitions by horizontal gene transfer.</title>
        <authorList>
            <person name="Misner I."/>
            <person name="Blouin N."/>
            <person name="Leonard G."/>
            <person name="Richards T.A."/>
            <person name="Lane C.E."/>
        </authorList>
    </citation>
    <scope>NUCLEOTIDE SEQUENCE [LARGE SCALE GENOMIC DNA]</scope>
    <source>
        <strain evidence="2 3">ATCC 48635</strain>
    </source>
</reference>
<gene>
    <name evidence="2" type="ORF">ACHHYP_15269</name>
</gene>
<feature type="transmembrane region" description="Helical" evidence="1">
    <location>
        <begin position="7"/>
        <end position="25"/>
    </location>
</feature>
<protein>
    <recommendedName>
        <fullName evidence="4">Transmembrane protein</fullName>
    </recommendedName>
</protein>
<keyword evidence="1" id="KW-0812">Transmembrane</keyword>
<dbReference type="Proteomes" id="UP000243579">
    <property type="component" value="Unassembled WGS sequence"/>
</dbReference>
<proteinExistence type="predicted"/>
<sequence length="284" mass="31605">MALKTRVLDISCVLLAALLMVSVWYCSLSPYWMGQTGDNGKAHYSQGIGLWSNYTQQFGDDSFDPGNSFWTPTQSNGVDLFSDQCQSYRKVDCSLLEGGEYARQLCMVQSIYCGTPLLIVELLMSIAAGLSVVVFAWVIAMAVYPHRTFTENYLLHVSILTGFLQLVAIGLWYTYVYVKILNTTFYLDQYTRCSGNPTHRSCWAIRWAAYATLVSGGLYPALAIGLSQLMSLKSARYRIALKAHCKELMDEMPFSPTSSEIVRPSDASTIRESDMSVISTIKAG</sequence>
<dbReference type="AlphaFoldDB" id="A0A1V9YB55"/>
<comment type="caution">
    <text evidence="2">The sequence shown here is derived from an EMBL/GenBank/DDBJ whole genome shotgun (WGS) entry which is preliminary data.</text>
</comment>
<name>A0A1V9YB55_ACHHY</name>
<feature type="transmembrane region" description="Helical" evidence="1">
    <location>
        <begin position="122"/>
        <end position="144"/>
    </location>
</feature>
<dbReference type="OrthoDB" id="59523at2759"/>
<feature type="transmembrane region" description="Helical" evidence="1">
    <location>
        <begin position="153"/>
        <end position="175"/>
    </location>
</feature>
<evidence type="ECO:0000256" key="1">
    <source>
        <dbReference type="SAM" id="Phobius"/>
    </source>
</evidence>
<evidence type="ECO:0008006" key="4">
    <source>
        <dbReference type="Google" id="ProtNLM"/>
    </source>
</evidence>
<organism evidence="2 3">
    <name type="scientific">Achlya hypogyna</name>
    <name type="common">Oomycete</name>
    <name type="synonym">Protoachlya hypogyna</name>
    <dbReference type="NCBI Taxonomy" id="1202772"/>
    <lineage>
        <taxon>Eukaryota</taxon>
        <taxon>Sar</taxon>
        <taxon>Stramenopiles</taxon>
        <taxon>Oomycota</taxon>
        <taxon>Saprolegniomycetes</taxon>
        <taxon>Saprolegniales</taxon>
        <taxon>Achlyaceae</taxon>
        <taxon>Achlya</taxon>
    </lineage>
</organism>
<keyword evidence="1" id="KW-1133">Transmembrane helix</keyword>
<evidence type="ECO:0000313" key="2">
    <source>
        <dbReference type="EMBL" id="OQR82973.1"/>
    </source>
</evidence>
<accession>A0A1V9YB55</accession>
<keyword evidence="3" id="KW-1185">Reference proteome</keyword>
<keyword evidence="1" id="KW-0472">Membrane</keyword>
<evidence type="ECO:0000313" key="3">
    <source>
        <dbReference type="Proteomes" id="UP000243579"/>
    </source>
</evidence>
<dbReference type="EMBL" id="JNBR01002406">
    <property type="protein sequence ID" value="OQR82973.1"/>
    <property type="molecule type" value="Genomic_DNA"/>
</dbReference>
<feature type="transmembrane region" description="Helical" evidence="1">
    <location>
        <begin position="207"/>
        <end position="229"/>
    </location>
</feature>